<keyword evidence="3" id="KW-0804">Transcription</keyword>
<feature type="region of interest" description="Disordered" evidence="5">
    <location>
        <begin position="1"/>
        <end position="22"/>
    </location>
</feature>
<dbReference type="Pfam" id="PF00010">
    <property type="entry name" value="HLH"/>
    <property type="match status" value="1"/>
</dbReference>
<dbReference type="GO" id="GO:0005634">
    <property type="term" value="C:nucleus"/>
    <property type="evidence" value="ECO:0007669"/>
    <property type="project" value="UniProtKB-SubCell"/>
</dbReference>
<dbReference type="GO" id="GO:0003700">
    <property type="term" value="F:DNA-binding transcription factor activity"/>
    <property type="evidence" value="ECO:0007669"/>
    <property type="project" value="TreeGrafter"/>
</dbReference>
<dbReference type="EMBL" id="JACGWO010000004">
    <property type="protein sequence ID" value="KAK4430128.1"/>
    <property type="molecule type" value="Genomic_DNA"/>
</dbReference>
<name>A0AAE2CPV7_9LAMI</name>
<sequence>MDMAGKDSNIEPQKGSDDLVNYPGPNMTSDWQVNGNHLTNSTIEMISMGSSIVESSARSSAHFCPPVWDQPINGRSLGYSDVNVRNDDSTSSSHGPVRADMGWTSNSVLRGGMFLPTVPGLLPQSLPQFPADSGFIERAARFSCFGGGNFGEVMNHFGVPDPLNPYSRGLGPMQGPNEVFGGNGLRSLPGMQTQGLEMNVAEVTKEASLPGRKPGNEGSPSKNQKKSESFMRSHDEAKHGVGVSGNESDEAEFSGRGGQEELSAPAGESSGKGLGSKKRKKGGQDTEHDENNEAPQPSIDMAKGTVETKEKGDPNPTSISKPGGKHGKQSSQGSDPPKEEYIHVRARRGQATNSHSLAERVRREKISERMKFLQDLVPGCSKVTGKAVMLDEIINYVQSLQRQVEFLSMKLATVNPRLDFNIEGFLAKDILQSRAGMSSPLAFPADMTMPFPPLHPPQPGLIQAGLLSNSSETLRRPIGLQSPAITGGFKEPTSQASFINLYYSLHQIQDIEVLTLFVLNHMQGASVWEDELHNVVHMGFNSSAPLNSQDLSGSLPPGQMKAEP</sequence>
<dbReference type="Gene3D" id="4.10.280.10">
    <property type="entry name" value="Helix-loop-helix DNA-binding domain"/>
    <property type="match status" value="1"/>
</dbReference>
<reference evidence="7" key="2">
    <citation type="journal article" date="2024" name="Plant">
        <title>Genomic evolution and insights into agronomic trait innovations of Sesamum species.</title>
        <authorList>
            <person name="Miao H."/>
            <person name="Wang L."/>
            <person name="Qu L."/>
            <person name="Liu H."/>
            <person name="Sun Y."/>
            <person name="Le M."/>
            <person name="Wang Q."/>
            <person name="Wei S."/>
            <person name="Zheng Y."/>
            <person name="Lin W."/>
            <person name="Duan Y."/>
            <person name="Cao H."/>
            <person name="Xiong S."/>
            <person name="Wang X."/>
            <person name="Wei L."/>
            <person name="Li C."/>
            <person name="Ma Q."/>
            <person name="Ju M."/>
            <person name="Zhao R."/>
            <person name="Li G."/>
            <person name="Mu C."/>
            <person name="Tian Q."/>
            <person name="Mei H."/>
            <person name="Zhang T."/>
            <person name="Gao T."/>
            <person name="Zhang H."/>
        </authorList>
    </citation>
    <scope>NUCLEOTIDE SEQUENCE</scope>
    <source>
        <strain evidence="7">3651</strain>
    </source>
</reference>
<dbReference type="GO" id="GO:0046983">
    <property type="term" value="F:protein dimerization activity"/>
    <property type="evidence" value="ECO:0007669"/>
    <property type="project" value="InterPro"/>
</dbReference>
<dbReference type="Proteomes" id="UP001293254">
    <property type="component" value="Unassembled WGS sequence"/>
</dbReference>
<dbReference type="SMART" id="SM00353">
    <property type="entry name" value="HLH"/>
    <property type="match status" value="1"/>
</dbReference>
<keyword evidence="8" id="KW-1185">Reference proteome</keyword>
<organism evidence="7 8">
    <name type="scientific">Sesamum alatum</name>
    <dbReference type="NCBI Taxonomy" id="300844"/>
    <lineage>
        <taxon>Eukaryota</taxon>
        <taxon>Viridiplantae</taxon>
        <taxon>Streptophyta</taxon>
        <taxon>Embryophyta</taxon>
        <taxon>Tracheophyta</taxon>
        <taxon>Spermatophyta</taxon>
        <taxon>Magnoliopsida</taxon>
        <taxon>eudicotyledons</taxon>
        <taxon>Gunneridae</taxon>
        <taxon>Pentapetalae</taxon>
        <taxon>asterids</taxon>
        <taxon>lamiids</taxon>
        <taxon>Lamiales</taxon>
        <taxon>Pedaliaceae</taxon>
        <taxon>Sesamum</taxon>
    </lineage>
</organism>
<feature type="region of interest" description="Disordered" evidence="5">
    <location>
        <begin position="206"/>
        <end position="337"/>
    </location>
</feature>
<evidence type="ECO:0000256" key="1">
    <source>
        <dbReference type="ARBA" id="ARBA00004123"/>
    </source>
</evidence>
<keyword evidence="4" id="KW-0539">Nucleus</keyword>
<proteinExistence type="predicted"/>
<dbReference type="InterPro" id="IPR024097">
    <property type="entry name" value="bHLH_ZIP_TF"/>
</dbReference>
<feature type="compositionally biased region" description="Basic and acidic residues" evidence="5">
    <location>
        <begin position="282"/>
        <end position="291"/>
    </location>
</feature>
<dbReference type="SUPFAM" id="SSF47459">
    <property type="entry name" value="HLH, helix-loop-helix DNA-binding domain"/>
    <property type="match status" value="1"/>
</dbReference>
<reference evidence="7" key="1">
    <citation type="submission" date="2020-06" db="EMBL/GenBank/DDBJ databases">
        <authorList>
            <person name="Li T."/>
            <person name="Hu X."/>
            <person name="Zhang T."/>
            <person name="Song X."/>
            <person name="Zhang H."/>
            <person name="Dai N."/>
            <person name="Sheng W."/>
            <person name="Hou X."/>
            <person name="Wei L."/>
        </authorList>
    </citation>
    <scope>NUCLEOTIDE SEQUENCE</scope>
    <source>
        <strain evidence="7">3651</strain>
        <tissue evidence="7">Leaf</tissue>
    </source>
</reference>
<evidence type="ECO:0000256" key="3">
    <source>
        <dbReference type="ARBA" id="ARBA00023163"/>
    </source>
</evidence>
<dbReference type="AlphaFoldDB" id="A0AAE2CPV7"/>
<dbReference type="CDD" id="cd18919">
    <property type="entry name" value="bHLH_AtBPE_like"/>
    <property type="match status" value="1"/>
</dbReference>
<evidence type="ECO:0000256" key="4">
    <source>
        <dbReference type="ARBA" id="ARBA00023242"/>
    </source>
</evidence>
<accession>A0AAE2CPV7</accession>
<keyword evidence="2" id="KW-0805">Transcription regulation</keyword>
<feature type="compositionally biased region" description="Basic and acidic residues" evidence="5">
    <location>
        <begin position="225"/>
        <end position="239"/>
    </location>
</feature>
<evidence type="ECO:0000259" key="6">
    <source>
        <dbReference type="PROSITE" id="PS50888"/>
    </source>
</evidence>
<dbReference type="PANTHER" id="PTHR12565:SF184">
    <property type="entry name" value="BHLH TRANSCRIPTION FACTOR"/>
    <property type="match status" value="1"/>
</dbReference>
<dbReference type="InterPro" id="IPR036638">
    <property type="entry name" value="HLH_DNA-bd_sf"/>
</dbReference>
<feature type="domain" description="BHLH" evidence="6">
    <location>
        <begin position="350"/>
        <end position="400"/>
    </location>
</feature>
<dbReference type="InterPro" id="IPR011598">
    <property type="entry name" value="bHLH_dom"/>
</dbReference>
<evidence type="ECO:0000313" key="8">
    <source>
        <dbReference type="Proteomes" id="UP001293254"/>
    </source>
</evidence>
<dbReference type="PANTHER" id="PTHR12565">
    <property type="entry name" value="STEROL REGULATORY ELEMENT-BINDING PROTEIN"/>
    <property type="match status" value="1"/>
</dbReference>
<evidence type="ECO:0000256" key="2">
    <source>
        <dbReference type="ARBA" id="ARBA00023015"/>
    </source>
</evidence>
<protein>
    <submittedName>
        <fullName evidence="7">Transcription factor</fullName>
    </submittedName>
</protein>
<dbReference type="PROSITE" id="PS50888">
    <property type="entry name" value="BHLH"/>
    <property type="match status" value="1"/>
</dbReference>
<evidence type="ECO:0000313" key="7">
    <source>
        <dbReference type="EMBL" id="KAK4430128.1"/>
    </source>
</evidence>
<comment type="caution">
    <text evidence="7">The sequence shown here is derived from an EMBL/GenBank/DDBJ whole genome shotgun (WGS) entry which is preliminary data.</text>
</comment>
<feature type="compositionally biased region" description="Basic and acidic residues" evidence="5">
    <location>
        <begin position="1"/>
        <end position="17"/>
    </location>
</feature>
<dbReference type="FunFam" id="4.10.280.10:FF:000002">
    <property type="entry name" value="Basic helix-loop-helix transcription factor"/>
    <property type="match status" value="1"/>
</dbReference>
<gene>
    <name evidence="7" type="ORF">Salat_1313500</name>
</gene>
<comment type="subcellular location">
    <subcellularLocation>
        <location evidence="1">Nucleus</location>
    </subcellularLocation>
</comment>
<evidence type="ECO:0000256" key="5">
    <source>
        <dbReference type="SAM" id="MobiDB-lite"/>
    </source>
</evidence>